<gene>
    <name evidence="1" type="ORF">BINO364_LOCUS3376</name>
</gene>
<name>A0A8J9V609_9NEOP</name>
<accession>A0A8J9V609</accession>
<sequence length="90" mass="10277">MVRWSGGVEARAARVSRDHIRWRTRVAEEAWRVARGACNAAMHRGAKPTQPQERKLENATRTYAFQHCLGQLILVAIQYALMTQFLVEAL</sequence>
<proteinExistence type="predicted"/>
<feature type="non-terminal residue" evidence="1">
    <location>
        <position position="90"/>
    </location>
</feature>
<dbReference type="EMBL" id="OV170231">
    <property type="protein sequence ID" value="CAH0716653.1"/>
    <property type="molecule type" value="Genomic_DNA"/>
</dbReference>
<evidence type="ECO:0000313" key="1">
    <source>
        <dbReference type="EMBL" id="CAH0716653.1"/>
    </source>
</evidence>
<reference evidence="1" key="1">
    <citation type="submission" date="2021-12" db="EMBL/GenBank/DDBJ databases">
        <authorList>
            <person name="Martin H S."/>
        </authorList>
    </citation>
    <scope>NUCLEOTIDE SEQUENCE</scope>
</reference>
<keyword evidence="2" id="KW-1185">Reference proteome</keyword>
<evidence type="ECO:0000313" key="2">
    <source>
        <dbReference type="Proteomes" id="UP000838878"/>
    </source>
</evidence>
<organism evidence="1 2">
    <name type="scientific">Brenthis ino</name>
    <name type="common">lesser marbled fritillary</name>
    <dbReference type="NCBI Taxonomy" id="405034"/>
    <lineage>
        <taxon>Eukaryota</taxon>
        <taxon>Metazoa</taxon>
        <taxon>Ecdysozoa</taxon>
        <taxon>Arthropoda</taxon>
        <taxon>Hexapoda</taxon>
        <taxon>Insecta</taxon>
        <taxon>Pterygota</taxon>
        <taxon>Neoptera</taxon>
        <taxon>Endopterygota</taxon>
        <taxon>Lepidoptera</taxon>
        <taxon>Glossata</taxon>
        <taxon>Ditrysia</taxon>
        <taxon>Papilionoidea</taxon>
        <taxon>Nymphalidae</taxon>
        <taxon>Heliconiinae</taxon>
        <taxon>Argynnini</taxon>
        <taxon>Brenthis</taxon>
    </lineage>
</organism>
<protein>
    <submittedName>
        <fullName evidence="1">Uncharacterized protein</fullName>
    </submittedName>
</protein>
<dbReference type="AlphaFoldDB" id="A0A8J9V609"/>
<dbReference type="Proteomes" id="UP000838878">
    <property type="component" value="Chromosome 11"/>
</dbReference>